<gene>
    <name evidence="3" type="ORF">DRO04_01685</name>
</gene>
<evidence type="ECO:0000259" key="2">
    <source>
        <dbReference type="Pfam" id="PF12172"/>
    </source>
</evidence>
<dbReference type="Proteomes" id="UP000278031">
    <property type="component" value="Unassembled WGS sequence"/>
</dbReference>
<accession>A0A497JHN3</accession>
<comment type="caution">
    <text evidence="3">The sequence shown here is derived from an EMBL/GenBank/DDBJ whole genome shotgun (WGS) entry which is preliminary data.</text>
</comment>
<feature type="domain" description="ChsH2 C-terminal OB-fold" evidence="1">
    <location>
        <begin position="51"/>
        <end position="112"/>
    </location>
</feature>
<dbReference type="InterPro" id="IPR022002">
    <property type="entry name" value="ChsH2_Znr"/>
</dbReference>
<proteinExistence type="predicted"/>
<dbReference type="EMBL" id="QMWP01000050">
    <property type="protein sequence ID" value="RLG70566.1"/>
    <property type="molecule type" value="Genomic_DNA"/>
</dbReference>
<dbReference type="Pfam" id="PF01796">
    <property type="entry name" value="OB_ChsH2_C"/>
    <property type="match status" value="1"/>
</dbReference>
<dbReference type="Gene3D" id="6.10.30.10">
    <property type="match status" value="1"/>
</dbReference>
<protein>
    <submittedName>
        <fullName evidence="3">Transcriptional regulator</fullName>
    </submittedName>
</protein>
<feature type="domain" description="ChsH2 rubredoxin-like zinc ribbon" evidence="2">
    <location>
        <begin position="14"/>
        <end position="47"/>
    </location>
</feature>
<evidence type="ECO:0000313" key="4">
    <source>
        <dbReference type="Proteomes" id="UP000278031"/>
    </source>
</evidence>
<sequence length="133" mass="15494">MFRSSVPLRWRRYAERYRLIGNKCKKCGNVHYPKVEICEKCGSKELEEYKLKPYGKLLSFSEVYSPTEEFSAYAPYCVGIIQLEEGPKILAMIADVKKEDLKIGMKLKACFRKLYKDGNNGVIHYGLKFTPYF</sequence>
<dbReference type="InterPro" id="IPR052513">
    <property type="entry name" value="Thioester_dehydratase-like"/>
</dbReference>
<dbReference type="PANTHER" id="PTHR34075:SF5">
    <property type="entry name" value="BLR3430 PROTEIN"/>
    <property type="match status" value="1"/>
</dbReference>
<dbReference type="Pfam" id="PF12172">
    <property type="entry name" value="zf-ChsH2"/>
    <property type="match status" value="1"/>
</dbReference>
<evidence type="ECO:0000313" key="3">
    <source>
        <dbReference type="EMBL" id="RLG70566.1"/>
    </source>
</evidence>
<dbReference type="PANTHER" id="PTHR34075">
    <property type="entry name" value="BLR3430 PROTEIN"/>
    <property type="match status" value="1"/>
</dbReference>
<evidence type="ECO:0000259" key="1">
    <source>
        <dbReference type="Pfam" id="PF01796"/>
    </source>
</evidence>
<organism evidence="3 4">
    <name type="scientific">Candidatus Iainarchaeum sp</name>
    <dbReference type="NCBI Taxonomy" id="3101447"/>
    <lineage>
        <taxon>Archaea</taxon>
        <taxon>Candidatus Iainarchaeota</taxon>
        <taxon>Candidatus Iainarchaeia</taxon>
        <taxon>Candidatus Iainarchaeales</taxon>
        <taxon>Candidatus Iainarchaeaceae</taxon>
        <taxon>Candidatus Iainarchaeum</taxon>
    </lineage>
</organism>
<dbReference type="SUPFAM" id="SSF50249">
    <property type="entry name" value="Nucleic acid-binding proteins"/>
    <property type="match status" value="1"/>
</dbReference>
<dbReference type="InterPro" id="IPR012340">
    <property type="entry name" value="NA-bd_OB-fold"/>
</dbReference>
<reference evidence="3 4" key="1">
    <citation type="submission" date="2018-06" db="EMBL/GenBank/DDBJ databases">
        <title>Extensive metabolic versatility and redundancy in microbially diverse, dynamic hydrothermal sediments.</title>
        <authorList>
            <person name="Dombrowski N."/>
            <person name="Teske A."/>
            <person name="Baker B.J."/>
        </authorList>
    </citation>
    <scope>NUCLEOTIDE SEQUENCE [LARGE SCALE GENOMIC DNA]</scope>
    <source>
        <strain evidence="3">B51_G17</strain>
    </source>
</reference>
<name>A0A497JHN3_9ARCH</name>
<dbReference type="AlphaFoldDB" id="A0A497JHN3"/>
<dbReference type="InterPro" id="IPR002878">
    <property type="entry name" value="ChsH2_C"/>
</dbReference>